<sequence>MLSENEIEYLRDSLRIIHQHFKDVYQGDDNFAIDIEFKITETADGSRGELAIKQARPWVD</sequence>
<gene>
    <name evidence="1" type="ORF">H0A75_04185</name>
</gene>
<dbReference type="Proteomes" id="UP000537890">
    <property type="component" value="Unassembled WGS sequence"/>
</dbReference>
<accession>A0A7Z0SDG5</accession>
<proteinExistence type="predicted"/>
<evidence type="ECO:0000313" key="2">
    <source>
        <dbReference type="Proteomes" id="UP000537890"/>
    </source>
</evidence>
<dbReference type="AlphaFoldDB" id="A0A7Z0SDG5"/>
<name>A0A7Z0SDG5_9GAMM</name>
<reference evidence="1 2" key="1">
    <citation type="submission" date="2020-05" db="EMBL/GenBank/DDBJ databases">
        <title>Horizontal transmission and recombination maintain forever young bacterial symbiont genomes.</title>
        <authorList>
            <person name="Russell S.L."/>
            <person name="Pepper-Tunick E."/>
            <person name="Svedberg J."/>
            <person name="Byrne A."/>
            <person name="Ruelas Castillo J."/>
            <person name="Vollmers C."/>
            <person name="Beinart R.A."/>
            <person name="Corbett-Detig R."/>
        </authorList>
    </citation>
    <scope>NUCLEOTIDE SEQUENCE [LARGE SCALE GENOMIC DNA]</scope>
    <source>
        <strain evidence="1">4727-3</strain>
    </source>
</reference>
<organism evidence="1 2">
    <name type="scientific">Candidatus Methanofishera endochildressiae</name>
    <dbReference type="NCBI Taxonomy" id="2738884"/>
    <lineage>
        <taxon>Bacteria</taxon>
        <taxon>Pseudomonadati</taxon>
        <taxon>Pseudomonadota</taxon>
        <taxon>Gammaproteobacteria</taxon>
        <taxon>Candidatus Methanofishera</taxon>
    </lineage>
</organism>
<dbReference type="EMBL" id="JACCHS010000058">
    <property type="protein sequence ID" value="NYT46926.1"/>
    <property type="molecule type" value="Genomic_DNA"/>
</dbReference>
<protein>
    <submittedName>
        <fullName evidence="1">Uncharacterized protein</fullName>
    </submittedName>
</protein>
<evidence type="ECO:0000313" key="1">
    <source>
        <dbReference type="EMBL" id="NYT46926.1"/>
    </source>
</evidence>
<comment type="caution">
    <text evidence="1">The sequence shown here is derived from an EMBL/GenBank/DDBJ whole genome shotgun (WGS) entry which is preliminary data.</text>
</comment>